<proteinExistence type="inferred from homology"/>
<evidence type="ECO:0000313" key="3">
    <source>
        <dbReference type="Proteomes" id="UP000887574"/>
    </source>
</evidence>
<sequence length="103" mass="11502">MDTVRLLGMDSTQLIIANTTFAQINTMSADMKYDPADGILGLGQQALGFGNIPSPLTNAINQNLLKEPIFTVWLDSEGTNFTNKRGGFVHLWRSRHYKLWTSD</sequence>
<dbReference type="GO" id="GO:0006508">
    <property type="term" value="P:proteolysis"/>
    <property type="evidence" value="ECO:0007669"/>
    <property type="project" value="InterPro"/>
</dbReference>
<reference evidence="4" key="1">
    <citation type="submission" date="2022-11" db="UniProtKB">
        <authorList>
            <consortium name="WormBaseParasite"/>
        </authorList>
    </citation>
    <scope>IDENTIFICATION</scope>
</reference>
<feature type="domain" description="Peptidase A1" evidence="2">
    <location>
        <begin position="1"/>
        <end position="103"/>
    </location>
</feature>
<dbReference type="PROSITE" id="PS51767">
    <property type="entry name" value="PEPTIDASE_A1"/>
    <property type="match status" value="1"/>
</dbReference>
<organism evidence="3 4">
    <name type="scientific">Ditylenchus dipsaci</name>
    <dbReference type="NCBI Taxonomy" id="166011"/>
    <lineage>
        <taxon>Eukaryota</taxon>
        <taxon>Metazoa</taxon>
        <taxon>Ecdysozoa</taxon>
        <taxon>Nematoda</taxon>
        <taxon>Chromadorea</taxon>
        <taxon>Rhabditida</taxon>
        <taxon>Tylenchina</taxon>
        <taxon>Tylenchomorpha</taxon>
        <taxon>Sphaerularioidea</taxon>
        <taxon>Anguinidae</taxon>
        <taxon>Anguininae</taxon>
        <taxon>Ditylenchus</taxon>
    </lineage>
</organism>
<dbReference type="InterPro" id="IPR021109">
    <property type="entry name" value="Peptidase_aspartic_dom_sf"/>
</dbReference>
<comment type="similarity">
    <text evidence="1">Belongs to the peptidase A1 family.</text>
</comment>
<evidence type="ECO:0000259" key="2">
    <source>
        <dbReference type="PROSITE" id="PS51767"/>
    </source>
</evidence>
<dbReference type="PANTHER" id="PTHR47966">
    <property type="entry name" value="BETA-SITE APP-CLEAVING ENZYME, ISOFORM A-RELATED"/>
    <property type="match status" value="1"/>
</dbReference>
<evidence type="ECO:0000313" key="4">
    <source>
        <dbReference type="WBParaSite" id="jg7728"/>
    </source>
</evidence>
<dbReference type="InterPro" id="IPR001461">
    <property type="entry name" value="Aspartic_peptidase_A1"/>
</dbReference>
<dbReference type="InterPro" id="IPR033121">
    <property type="entry name" value="PEPTIDASE_A1"/>
</dbReference>
<dbReference type="Gene3D" id="2.40.70.10">
    <property type="entry name" value="Acid Proteases"/>
    <property type="match status" value="1"/>
</dbReference>
<dbReference type="GO" id="GO:0005764">
    <property type="term" value="C:lysosome"/>
    <property type="evidence" value="ECO:0007669"/>
    <property type="project" value="TreeGrafter"/>
</dbReference>
<dbReference type="SUPFAM" id="SSF50630">
    <property type="entry name" value="Acid proteases"/>
    <property type="match status" value="1"/>
</dbReference>
<dbReference type="Pfam" id="PF00026">
    <property type="entry name" value="Asp"/>
    <property type="match status" value="1"/>
</dbReference>
<dbReference type="GO" id="GO:0004190">
    <property type="term" value="F:aspartic-type endopeptidase activity"/>
    <property type="evidence" value="ECO:0007669"/>
    <property type="project" value="InterPro"/>
</dbReference>
<name>A0A915END9_9BILA</name>
<protein>
    <submittedName>
        <fullName evidence="4">Peptidase A1 domain-containing protein</fullName>
    </submittedName>
</protein>
<dbReference type="Proteomes" id="UP000887574">
    <property type="component" value="Unplaced"/>
</dbReference>
<dbReference type="PANTHER" id="PTHR47966:SF45">
    <property type="entry name" value="PEPTIDASE A1 DOMAIN-CONTAINING PROTEIN"/>
    <property type="match status" value="1"/>
</dbReference>
<accession>A0A915END9</accession>
<dbReference type="WBParaSite" id="jg7728">
    <property type="protein sequence ID" value="jg7728"/>
    <property type="gene ID" value="jg7728"/>
</dbReference>
<dbReference type="AlphaFoldDB" id="A0A915END9"/>
<evidence type="ECO:0000256" key="1">
    <source>
        <dbReference type="ARBA" id="ARBA00007447"/>
    </source>
</evidence>
<keyword evidence="3" id="KW-1185">Reference proteome</keyword>